<organism evidence="2">
    <name type="scientific">termite gut metagenome</name>
    <dbReference type="NCBI Taxonomy" id="433724"/>
    <lineage>
        <taxon>unclassified sequences</taxon>
        <taxon>metagenomes</taxon>
        <taxon>organismal metagenomes</taxon>
    </lineage>
</organism>
<gene>
    <name evidence="2" type="ORF">EZS27_015251</name>
</gene>
<dbReference type="Pfam" id="PF19044">
    <property type="entry name" value="P-loop_TraG"/>
    <property type="match status" value="1"/>
</dbReference>
<feature type="domain" description="TraG P-loop" evidence="1">
    <location>
        <begin position="1"/>
        <end position="76"/>
    </location>
</feature>
<dbReference type="PANTHER" id="PTHR38467">
    <property type="match status" value="1"/>
</dbReference>
<evidence type="ECO:0000313" key="2">
    <source>
        <dbReference type="EMBL" id="KAA6336592.1"/>
    </source>
</evidence>
<feature type="non-terminal residue" evidence="2">
    <location>
        <position position="76"/>
    </location>
</feature>
<protein>
    <submittedName>
        <fullName evidence="2">Type IV secretion system protein virB4</fullName>
    </submittedName>
</protein>
<comment type="caution">
    <text evidence="2">The sequence shown here is derived from an EMBL/GenBank/DDBJ whole genome shotgun (WGS) entry which is preliminary data.</text>
</comment>
<proteinExistence type="predicted"/>
<dbReference type="EMBL" id="SNRY01000777">
    <property type="protein sequence ID" value="KAA6336592.1"/>
    <property type="molecule type" value="Genomic_DNA"/>
</dbReference>
<accession>A0A5J4RT45</accession>
<dbReference type="PANTHER" id="PTHR38467:SF1">
    <property type="entry name" value="CONJUGATIVE TRANSFER: ASSEMBLY"/>
    <property type="match status" value="1"/>
</dbReference>
<name>A0A5J4RT45_9ZZZZ</name>
<evidence type="ECO:0000259" key="1">
    <source>
        <dbReference type="Pfam" id="PF19044"/>
    </source>
</evidence>
<dbReference type="Gene3D" id="3.40.50.300">
    <property type="entry name" value="P-loop containing nucleotide triphosphate hydrolases"/>
    <property type="match status" value="1"/>
</dbReference>
<dbReference type="InterPro" id="IPR027417">
    <property type="entry name" value="P-loop_NTPase"/>
</dbReference>
<sequence length="76" mass="8832">MRRLKGIRKVLLLEEAWKAIAKDSMANYLRYLFKTVRKHFGEAIVVTQEVDDIVNSPIVKESIITNSDCKILLDQR</sequence>
<dbReference type="InterPro" id="IPR053155">
    <property type="entry name" value="F-pilin_assembly_TraC"/>
</dbReference>
<dbReference type="InterPro" id="IPR043964">
    <property type="entry name" value="P-loop_TraG"/>
</dbReference>
<reference evidence="2" key="1">
    <citation type="submission" date="2019-03" db="EMBL/GenBank/DDBJ databases">
        <title>Single cell metagenomics reveals metabolic interactions within the superorganism composed of flagellate Streblomastix strix and complex community of Bacteroidetes bacteria on its surface.</title>
        <authorList>
            <person name="Treitli S.C."/>
            <person name="Kolisko M."/>
            <person name="Husnik F."/>
            <person name="Keeling P."/>
            <person name="Hampl V."/>
        </authorList>
    </citation>
    <scope>NUCLEOTIDE SEQUENCE</scope>
    <source>
        <strain evidence="2">STM</strain>
    </source>
</reference>
<dbReference type="AlphaFoldDB" id="A0A5J4RT45"/>